<dbReference type="InterPro" id="IPR003778">
    <property type="entry name" value="CT_A_B"/>
</dbReference>
<sequence length="550" mass="57562">MTTSAAHDSPVIRACGRTAFLVELPTLAEVLALHAELIAHPLSGQMEVLAAARTLMVRAATERDAARLAEQVAALHPETHDRQQGPLIEIEVCYDGPDLDRLATLLGWSRDAVITAHTGQLWTAAFGGFAPGFTYCVAHRDLDVPRRRTPRTAVPAGSVGLAGAFSAVYPRTSPGGWQLIGRTAAALWDAGRDSPALIAPGTRVRYRAVRDLVQTTTLTRLDHPDPARGLRILTTGPQSLITDLGRPGHADVGVAESGAMDRGAARLANSLVGNSVALPVVENLGGGLRVQAVGDQMVAVTGARVPLSISADARQHTTAAQHTPTAQQRPHCEHAIRLMDGQVLTLGVPEAGLRSYLAVRGGIDAPGLFGSAATDLMSGIGPSPLRAGQLLAVSATRWASSPQPGARPRPLPASGATVGIVLGPRDDWFTPGALASLLSQRWRLREDSNRIGLRLDGAPLERSRPGELVSEGTVAGAVQVTTAGTPVILMRDHPVTGGYPVIGVVEAADLDTLAQLPAGSTVRFERSGDDTVGARNHVNSPSTGRLDRDG</sequence>
<feature type="region of interest" description="Disordered" evidence="4">
    <location>
        <begin position="524"/>
        <end position="550"/>
    </location>
</feature>
<protein>
    <submittedName>
        <fullName evidence="7">Urea amidolyase</fullName>
    </submittedName>
</protein>
<reference evidence="8" key="1">
    <citation type="submission" date="2017-12" db="EMBL/GenBank/DDBJ databases">
        <title>Whole genome sequencing of Acidipropionibacterium jensenii strains JS279 and JS280.</title>
        <authorList>
            <person name="Deptula P."/>
            <person name="Laine P."/>
            <person name="Smolander O.-P."/>
            <person name="Paulin L."/>
            <person name="Auvinen P."/>
            <person name="Varmanen P."/>
        </authorList>
    </citation>
    <scope>NUCLEOTIDE SEQUENCE [LARGE SCALE GENOMIC DNA]</scope>
    <source>
        <strain evidence="8">JS280</strain>
    </source>
</reference>
<dbReference type="InterPro" id="IPR029000">
    <property type="entry name" value="Cyclophilin-like_dom_sf"/>
</dbReference>
<evidence type="ECO:0000259" key="6">
    <source>
        <dbReference type="SMART" id="SM00797"/>
    </source>
</evidence>
<dbReference type="InterPro" id="IPR003833">
    <property type="entry name" value="CT_C_D"/>
</dbReference>
<dbReference type="SUPFAM" id="SSF50891">
    <property type="entry name" value="Cyclophilin-like"/>
    <property type="match status" value="2"/>
</dbReference>
<dbReference type="Pfam" id="PF02626">
    <property type="entry name" value="CT_A_B"/>
    <property type="match status" value="1"/>
</dbReference>
<keyword evidence="2" id="KW-0378">Hydrolase</keyword>
<organism evidence="7 8">
    <name type="scientific">Acidipropionibacterium jensenii</name>
    <dbReference type="NCBI Taxonomy" id="1749"/>
    <lineage>
        <taxon>Bacteria</taxon>
        <taxon>Bacillati</taxon>
        <taxon>Actinomycetota</taxon>
        <taxon>Actinomycetes</taxon>
        <taxon>Propionibacteriales</taxon>
        <taxon>Propionibacteriaceae</taxon>
        <taxon>Acidipropionibacterium</taxon>
    </lineage>
</organism>
<dbReference type="EMBL" id="CP025570">
    <property type="protein sequence ID" value="AZZ39996.1"/>
    <property type="molecule type" value="Genomic_DNA"/>
</dbReference>
<feature type="domain" description="Carboxyltransferase" evidence="5">
    <location>
        <begin position="10"/>
        <end position="198"/>
    </location>
</feature>
<dbReference type="Pfam" id="PF02682">
    <property type="entry name" value="CT_C_D"/>
    <property type="match status" value="1"/>
</dbReference>
<dbReference type="PANTHER" id="PTHR43309">
    <property type="entry name" value="5-OXOPROLINASE SUBUNIT C"/>
    <property type="match status" value="1"/>
</dbReference>
<evidence type="ECO:0000313" key="7">
    <source>
        <dbReference type="EMBL" id="AZZ39996.1"/>
    </source>
</evidence>
<dbReference type="Gene3D" id="3.30.1360.40">
    <property type="match status" value="1"/>
</dbReference>
<name>A0A3Q9UK24_9ACTN</name>
<dbReference type="SMART" id="SM00796">
    <property type="entry name" value="AHS1"/>
    <property type="match status" value="1"/>
</dbReference>
<dbReference type="InterPro" id="IPR052708">
    <property type="entry name" value="PxpC"/>
</dbReference>
<dbReference type="NCBIfam" id="TIGR00724">
    <property type="entry name" value="urea_amlyse_rel"/>
    <property type="match status" value="1"/>
</dbReference>
<evidence type="ECO:0000256" key="3">
    <source>
        <dbReference type="ARBA" id="ARBA00022840"/>
    </source>
</evidence>
<dbReference type="GO" id="GO:0005524">
    <property type="term" value="F:ATP binding"/>
    <property type="evidence" value="ECO:0007669"/>
    <property type="project" value="UniProtKB-KW"/>
</dbReference>
<evidence type="ECO:0000256" key="4">
    <source>
        <dbReference type="SAM" id="MobiDB-lite"/>
    </source>
</evidence>
<dbReference type="SMART" id="SM00797">
    <property type="entry name" value="AHS2"/>
    <property type="match status" value="1"/>
</dbReference>
<dbReference type="Proteomes" id="UP000285875">
    <property type="component" value="Chromosome"/>
</dbReference>
<evidence type="ECO:0000313" key="8">
    <source>
        <dbReference type="Proteomes" id="UP000285875"/>
    </source>
</evidence>
<accession>A0A3Q9UK24</accession>
<keyword evidence="3" id="KW-0067">ATP-binding</keyword>
<dbReference type="Gene3D" id="2.40.100.10">
    <property type="entry name" value="Cyclophilin-like"/>
    <property type="match status" value="2"/>
</dbReference>
<proteinExistence type="predicted"/>
<evidence type="ECO:0000256" key="1">
    <source>
        <dbReference type="ARBA" id="ARBA00022741"/>
    </source>
</evidence>
<dbReference type="RefSeq" id="WP_097799249.1">
    <property type="nucleotide sequence ID" value="NZ_CP025570.1"/>
</dbReference>
<feature type="domain" description="Carboxyltransferase" evidence="6">
    <location>
        <begin position="251"/>
        <end position="542"/>
    </location>
</feature>
<dbReference type="GO" id="GO:0016829">
    <property type="term" value="F:lyase activity"/>
    <property type="evidence" value="ECO:0007669"/>
    <property type="project" value="UniProtKB-KW"/>
</dbReference>
<dbReference type="GO" id="GO:0016787">
    <property type="term" value="F:hydrolase activity"/>
    <property type="evidence" value="ECO:0007669"/>
    <property type="project" value="UniProtKB-KW"/>
</dbReference>
<keyword evidence="1" id="KW-0547">Nucleotide-binding</keyword>
<dbReference type="AlphaFoldDB" id="A0A3Q9UK24"/>
<evidence type="ECO:0000259" key="5">
    <source>
        <dbReference type="SMART" id="SM00796"/>
    </source>
</evidence>
<keyword evidence="7" id="KW-0456">Lyase</keyword>
<evidence type="ECO:0000256" key="2">
    <source>
        <dbReference type="ARBA" id="ARBA00022801"/>
    </source>
</evidence>
<dbReference type="KEGG" id="aji:C0Z10_09800"/>
<gene>
    <name evidence="7" type="ORF">C0Z10_09800</name>
</gene>
<dbReference type="PANTHER" id="PTHR43309:SF3">
    <property type="entry name" value="5-OXOPROLINASE SUBUNIT C"/>
    <property type="match status" value="1"/>
</dbReference>